<gene>
    <name evidence="1" type="ORF">CAMP_LOCUS19227</name>
</gene>
<accession>A0A9P1J4P0</accession>
<name>A0A9P1J4P0_9PELO</name>
<dbReference type="AlphaFoldDB" id="A0A9P1J4P0"/>
<organism evidence="1 2">
    <name type="scientific">Caenorhabditis angaria</name>
    <dbReference type="NCBI Taxonomy" id="860376"/>
    <lineage>
        <taxon>Eukaryota</taxon>
        <taxon>Metazoa</taxon>
        <taxon>Ecdysozoa</taxon>
        <taxon>Nematoda</taxon>
        <taxon>Chromadorea</taxon>
        <taxon>Rhabditida</taxon>
        <taxon>Rhabditina</taxon>
        <taxon>Rhabditomorpha</taxon>
        <taxon>Rhabditoidea</taxon>
        <taxon>Rhabditidae</taxon>
        <taxon>Peloderinae</taxon>
        <taxon>Caenorhabditis</taxon>
    </lineage>
</organism>
<comment type="caution">
    <text evidence="1">The sequence shown here is derived from an EMBL/GenBank/DDBJ whole genome shotgun (WGS) entry which is preliminary data.</text>
</comment>
<sequence>MEPREPLSLQMLCNVKVMSQLSDIYLRRVMTEPKLPTREAVFFSGAVNKLSFNSKTQEQYKRLCAHYTRFLFEIGYTDFPSLKKDITFDVREIAMFMNEMKRKGFVVYNRREELPNHLTTFACFRELT</sequence>
<evidence type="ECO:0000313" key="2">
    <source>
        <dbReference type="Proteomes" id="UP001152747"/>
    </source>
</evidence>
<keyword evidence="2" id="KW-1185">Reference proteome</keyword>
<dbReference type="Proteomes" id="UP001152747">
    <property type="component" value="Unassembled WGS sequence"/>
</dbReference>
<evidence type="ECO:0000313" key="1">
    <source>
        <dbReference type="EMBL" id="CAI5456590.1"/>
    </source>
</evidence>
<proteinExistence type="predicted"/>
<protein>
    <submittedName>
        <fullName evidence="1">Uncharacterized protein</fullName>
    </submittedName>
</protein>
<reference evidence="1" key="1">
    <citation type="submission" date="2022-11" db="EMBL/GenBank/DDBJ databases">
        <authorList>
            <person name="Kikuchi T."/>
        </authorList>
    </citation>
    <scope>NUCLEOTIDE SEQUENCE</scope>
    <source>
        <strain evidence="1">PS1010</strain>
    </source>
</reference>
<dbReference type="EMBL" id="CANHGI010000006">
    <property type="protein sequence ID" value="CAI5456590.1"/>
    <property type="molecule type" value="Genomic_DNA"/>
</dbReference>